<dbReference type="EMBL" id="JARJCW010000066">
    <property type="protein sequence ID" value="KAJ7199852.1"/>
    <property type="molecule type" value="Genomic_DNA"/>
</dbReference>
<evidence type="ECO:0000313" key="2">
    <source>
        <dbReference type="Proteomes" id="UP001219525"/>
    </source>
</evidence>
<sequence length="223" mass="23631">MPALQARGTDAIRRVGWGMKGVDPERYYKRYYREIPQPTPAVLNGARYTANGTSAVSQVERPATVKTMIATISTWNMLDRRATPEDQTRHVAAAGDKSLSLCAASSSGTAGSCLLCLEDRAALPYVDALCKDVLRWHVAAAATAISHRAHGLCLHPRGPRAVQSTVVPTSGVPPSPLALRCRCDAAPTPPLTTYDFVRPASYPPRACVSATGGGCAKDASSPT</sequence>
<dbReference type="AlphaFoldDB" id="A0AAD6Y3S3"/>
<accession>A0AAD6Y3S3</accession>
<proteinExistence type="predicted"/>
<organism evidence="1 2">
    <name type="scientific">Mycena pura</name>
    <dbReference type="NCBI Taxonomy" id="153505"/>
    <lineage>
        <taxon>Eukaryota</taxon>
        <taxon>Fungi</taxon>
        <taxon>Dikarya</taxon>
        <taxon>Basidiomycota</taxon>
        <taxon>Agaricomycotina</taxon>
        <taxon>Agaricomycetes</taxon>
        <taxon>Agaricomycetidae</taxon>
        <taxon>Agaricales</taxon>
        <taxon>Marasmiineae</taxon>
        <taxon>Mycenaceae</taxon>
        <taxon>Mycena</taxon>
    </lineage>
</organism>
<comment type="caution">
    <text evidence="1">The sequence shown here is derived from an EMBL/GenBank/DDBJ whole genome shotgun (WGS) entry which is preliminary data.</text>
</comment>
<reference evidence="1" key="1">
    <citation type="submission" date="2023-03" db="EMBL/GenBank/DDBJ databases">
        <title>Massive genome expansion in bonnet fungi (Mycena s.s.) driven by repeated elements and novel gene families across ecological guilds.</title>
        <authorList>
            <consortium name="Lawrence Berkeley National Laboratory"/>
            <person name="Harder C.B."/>
            <person name="Miyauchi S."/>
            <person name="Viragh M."/>
            <person name="Kuo A."/>
            <person name="Thoen E."/>
            <person name="Andreopoulos B."/>
            <person name="Lu D."/>
            <person name="Skrede I."/>
            <person name="Drula E."/>
            <person name="Henrissat B."/>
            <person name="Morin E."/>
            <person name="Kohler A."/>
            <person name="Barry K."/>
            <person name="LaButti K."/>
            <person name="Morin E."/>
            <person name="Salamov A."/>
            <person name="Lipzen A."/>
            <person name="Mereny Z."/>
            <person name="Hegedus B."/>
            <person name="Baldrian P."/>
            <person name="Stursova M."/>
            <person name="Weitz H."/>
            <person name="Taylor A."/>
            <person name="Grigoriev I.V."/>
            <person name="Nagy L.G."/>
            <person name="Martin F."/>
            <person name="Kauserud H."/>
        </authorList>
    </citation>
    <scope>NUCLEOTIDE SEQUENCE</scope>
    <source>
        <strain evidence="1">9144</strain>
    </source>
</reference>
<dbReference type="Proteomes" id="UP001219525">
    <property type="component" value="Unassembled WGS sequence"/>
</dbReference>
<name>A0AAD6Y3S3_9AGAR</name>
<keyword evidence="2" id="KW-1185">Reference proteome</keyword>
<evidence type="ECO:0000313" key="1">
    <source>
        <dbReference type="EMBL" id="KAJ7199852.1"/>
    </source>
</evidence>
<gene>
    <name evidence="1" type="ORF">GGX14DRAFT_572563</name>
</gene>
<protein>
    <submittedName>
        <fullName evidence="1">Uncharacterized protein</fullName>
    </submittedName>
</protein>